<organism evidence="3 4">
    <name type="scientific">Cytobacillus dafuensis</name>
    <name type="common">Bacillus dafuensis</name>
    <dbReference type="NCBI Taxonomy" id="1742359"/>
    <lineage>
        <taxon>Bacteria</taxon>
        <taxon>Bacillati</taxon>
        <taxon>Bacillota</taxon>
        <taxon>Bacilli</taxon>
        <taxon>Bacillales</taxon>
        <taxon>Bacillaceae</taxon>
        <taxon>Cytobacillus</taxon>
    </lineage>
</organism>
<gene>
    <name evidence="3" type="ORF">FSZ17_09195</name>
</gene>
<dbReference type="AlphaFoldDB" id="A0A5B8ZAW9"/>
<feature type="signal peptide" evidence="1">
    <location>
        <begin position="1"/>
        <end position="23"/>
    </location>
</feature>
<evidence type="ECO:0000313" key="3">
    <source>
        <dbReference type="EMBL" id="QED50068.1"/>
    </source>
</evidence>
<evidence type="ECO:0000259" key="2">
    <source>
        <dbReference type="PROSITE" id="PS51782"/>
    </source>
</evidence>
<proteinExistence type="predicted"/>
<dbReference type="CDD" id="cd00118">
    <property type="entry name" value="LysM"/>
    <property type="match status" value="1"/>
</dbReference>
<dbReference type="Pfam" id="PF01476">
    <property type="entry name" value="LysM"/>
    <property type="match status" value="1"/>
</dbReference>
<dbReference type="PANTHER" id="PTHR31157:SF1">
    <property type="entry name" value="SCP DOMAIN-CONTAINING PROTEIN"/>
    <property type="match status" value="1"/>
</dbReference>
<dbReference type="SUPFAM" id="SSF54106">
    <property type="entry name" value="LysM domain"/>
    <property type="match status" value="1"/>
</dbReference>
<dbReference type="InterPro" id="IPR035940">
    <property type="entry name" value="CAP_sf"/>
</dbReference>
<dbReference type="EMBL" id="CP042593">
    <property type="protein sequence ID" value="QED50068.1"/>
    <property type="molecule type" value="Genomic_DNA"/>
</dbReference>
<feature type="chain" id="PRO_5022777044" evidence="1">
    <location>
        <begin position="24"/>
        <end position="214"/>
    </location>
</feature>
<keyword evidence="1" id="KW-0732">Signal</keyword>
<dbReference type="InterPro" id="IPR036779">
    <property type="entry name" value="LysM_dom_sf"/>
</dbReference>
<reference evidence="4" key="1">
    <citation type="submission" date="2019-08" db="EMBL/GenBank/DDBJ databases">
        <authorList>
            <person name="Zheng X."/>
        </authorList>
    </citation>
    <scope>NUCLEOTIDE SEQUENCE [LARGE SCALE GENOMIC DNA]</scope>
    <source>
        <strain evidence="4">FJAT-25496</strain>
    </source>
</reference>
<sequence length="214" mass="24112">MKRRVPCIIGFLLFLSIANSASAKSTYFVIKGDTLWKIALNHNLNLESIIKSNPQVKNPDLIFPGQTIIIPSNQVSREEITLNQKEQKLLMLTNRERQTYGLKPLIIDPTLSYLARQKSIDMLKKEYVSHNSPTYGDSTLMLKAFQIPFKKVKENIGAGYLSAEEIHLSWMNSTVNKANVLDNMATHIGIGYAEGGIHGHYWTILIVQRIEGGN</sequence>
<dbReference type="OrthoDB" id="9783944at2"/>
<dbReference type="InterPro" id="IPR018392">
    <property type="entry name" value="LysM"/>
</dbReference>
<dbReference type="Pfam" id="PF00188">
    <property type="entry name" value="CAP"/>
    <property type="match status" value="1"/>
</dbReference>
<feature type="domain" description="LysM" evidence="2">
    <location>
        <begin position="25"/>
        <end position="70"/>
    </location>
</feature>
<accession>A0A5B8ZAW9</accession>
<dbReference type="CDD" id="cd05379">
    <property type="entry name" value="CAP_bacterial"/>
    <property type="match status" value="1"/>
</dbReference>
<dbReference type="PROSITE" id="PS51782">
    <property type="entry name" value="LYSM"/>
    <property type="match status" value="1"/>
</dbReference>
<dbReference type="InterPro" id="IPR014044">
    <property type="entry name" value="CAP_dom"/>
</dbReference>
<dbReference type="Proteomes" id="UP000321555">
    <property type="component" value="Chromosome"/>
</dbReference>
<dbReference type="SMART" id="SM00257">
    <property type="entry name" value="LysM"/>
    <property type="match status" value="1"/>
</dbReference>
<dbReference type="SUPFAM" id="SSF55797">
    <property type="entry name" value="PR-1-like"/>
    <property type="match status" value="1"/>
</dbReference>
<protein>
    <submittedName>
        <fullName evidence="3">LysM peptidoglycan-binding domain-containing protein</fullName>
    </submittedName>
</protein>
<name>A0A5B8ZAW9_CYTDA</name>
<dbReference type="KEGG" id="bda:FSZ17_09195"/>
<dbReference type="Gene3D" id="3.10.350.10">
    <property type="entry name" value="LysM domain"/>
    <property type="match status" value="1"/>
</dbReference>
<keyword evidence="4" id="KW-1185">Reference proteome</keyword>
<evidence type="ECO:0000256" key="1">
    <source>
        <dbReference type="SAM" id="SignalP"/>
    </source>
</evidence>
<dbReference type="STRING" id="1742359.GCA_001439625_00280"/>
<dbReference type="Gene3D" id="3.40.33.10">
    <property type="entry name" value="CAP"/>
    <property type="match status" value="1"/>
</dbReference>
<dbReference type="PANTHER" id="PTHR31157">
    <property type="entry name" value="SCP DOMAIN-CONTAINING PROTEIN"/>
    <property type="match status" value="1"/>
</dbReference>
<evidence type="ECO:0000313" key="4">
    <source>
        <dbReference type="Proteomes" id="UP000321555"/>
    </source>
</evidence>